<dbReference type="RefSeq" id="XP_009843681.1">
    <property type="nucleotide sequence ID" value="XM_009845379.1"/>
</dbReference>
<dbReference type="OrthoDB" id="67992at2759"/>
<organism evidence="2">
    <name type="scientific">Aphanomyces astaci</name>
    <name type="common">Crayfish plague agent</name>
    <dbReference type="NCBI Taxonomy" id="112090"/>
    <lineage>
        <taxon>Eukaryota</taxon>
        <taxon>Sar</taxon>
        <taxon>Stramenopiles</taxon>
        <taxon>Oomycota</taxon>
        <taxon>Saprolegniomycetes</taxon>
        <taxon>Saprolegniales</taxon>
        <taxon>Verrucalvaceae</taxon>
        <taxon>Aphanomyces</taxon>
    </lineage>
</organism>
<sequence length="406" mass="43116">MLRCASVVLAVAASVAIAQTPPDASTCLPWDATVEKAIHPSLTDLYKALSPLAVMSPGFGSCLRNGQEGWILLVQSIASNDDCNQTIKWLQAKPMSDIPFQHANRTQAQAMALAMHLLHLNDTQLLSTCTNTIPAVAACVMNKILKDVTVLKTASPCCASWIDSYTDPLPLSLFTSNLLKHVSNVFCSTQVVAGAKTSCVMTGVKAVIPSSVDMVDMLTRLADFLVAPNEQGCAAQEGLPFNDTAGSPRSPLFHNATPFSGCSASLDAFVQWIKSVPYLRLISTFDPSRLFANGSAMCVTGQKLLPYLELFLPQDKPAAMALITDFYANKCMHIANGFAASCKFRWPATEYYVASNWPYETTNSATATSAPSSVPAKSPASVPSSSAAAASALGWTASMVVLAAMT</sequence>
<dbReference type="GeneID" id="20818804"/>
<evidence type="ECO:0000313" key="2">
    <source>
        <dbReference type="EMBL" id="ETV66878.1"/>
    </source>
</evidence>
<evidence type="ECO:0000256" key="1">
    <source>
        <dbReference type="SAM" id="SignalP"/>
    </source>
</evidence>
<name>W4FJF6_APHAT</name>
<reference evidence="2" key="1">
    <citation type="submission" date="2013-12" db="EMBL/GenBank/DDBJ databases">
        <title>The Genome Sequence of Aphanomyces astaci APO3.</title>
        <authorList>
            <consortium name="The Broad Institute Genomics Platform"/>
            <person name="Russ C."/>
            <person name="Tyler B."/>
            <person name="van West P."/>
            <person name="Dieguez-Uribeondo J."/>
            <person name="Young S.K."/>
            <person name="Zeng Q."/>
            <person name="Gargeya S."/>
            <person name="Fitzgerald M."/>
            <person name="Abouelleil A."/>
            <person name="Alvarado L."/>
            <person name="Chapman S.B."/>
            <person name="Gainer-Dewar J."/>
            <person name="Goldberg J."/>
            <person name="Griggs A."/>
            <person name="Gujja S."/>
            <person name="Hansen M."/>
            <person name="Howarth C."/>
            <person name="Imamovic A."/>
            <person name="Ireland A."/>
            <person name="Larimer J."/>
            <person name="McCowan C."/>
            <person name="Murphy C."/>
            <person name="Pearson M."/>
            <person name="Poon T.W."/>
            <person name="Priest M."/>
            <person name="Roberts A."/>
            <person name="Saif S."/>
            <person name="Shea T."/>
            <person name="Sykes S."/>
            <person name="Wortman J."/>
            <person name="Nusbaum C."/>
            <person name="Birren B."/>
        </authorList>
    </citation>
    <scope>NUCLEOTIDE SEQUENCE [LARGE SCALE GENOMIC DNA]</scope>
    <source>
        <strain evidence="2">APO3</strain>
    </source>
</reference>
<dbReference type="EMBL" id="KI913205">
    <property type="protein sequence ID" value="ETV66878.1"/>
    <property type="molecule type" value="Genomic_DNA"/>
</dbReference>
<dbReference type="VEuPathDB" id="FungiDB:H257_16808"/>
<feature type="chain" id="PRO_5004840159" evidence="1">
    <location>
        <begin position="19"/>
        <end position="406"/>
    </location>
</feature>
<proteinExistence type="predicted"/>
<accession>W4FJF6</accession>
<keyword evidence="1" id="KW-0732">Signal</keyword>
<dbReference type="AlphaFoldDB" id="W4FJF6"/>
<feature type="signal peptide" evidence="1">
    <location>
        <begin position="1"/>
        <end position="18"/>
    </location>
</feature>
<gene>
    <name evidence="2" type="ORF">H257_16808</name>
</gene>
<protein>
    <submittedName>
        <fullName evidence="2">Uncharacterized protein</fullName>
    </submittedName>
</protein>